<dbReference type="InterPro" id="IPR001296">
    <property type="entry name" value="Glyco_trans_1"/>
</dbReference>
<evidence type="ECO:0000313" key="6">
    <source>
        <dbReference type="EMBL" id="SDN85609.1"/>
    </source>
</evidence>
<comment type="similarity">
    <text evidence="1">Belongs to the glycosyltransferase 28 family.</text>
</comment>
<feature type="domain" description="Glycosyl transferase family 1" evidence="4">
    <location>
        <begin position="227"/>
        <end position="343"/>
    </location>
</feature>
<accession>A0A1H0ETK2</accession>
<evidence type="ECO:0000313" key="7">
    <source>
        <dbReference type="Proteomes" id="UP000199334"/>
    </source>
</evidence>
<dbReference type="InterPro" id="IPR050519">
    <property type="entry name" value="Glycosyltransf_28_UgtP"/>
</dbReference>
<evidence type="ECO:0000256" key="1">
    <source>
        <dbReference type="ARBA" id="ARBA00006962"/>
    </source>
</evidence>
<gene>
    <name evidence="6" type="ORF">SAMN05216498_0056</name>
</gene>
<dbReference type="GO" id="GO:0009247">
    <property type="term" value="P:glycolipid biosynthetic process"/>
    <property type="evidence" value="ECO:0007669"/>
    <property type="project" value="InterPro"/>
</dbReference>
<dbReference type="EMBL" id="FNIG01000010">
    <property type="protein sequence ID" value="SDN85609.1"/>
    <property type="molecule type" value="Genomic_DNA"/>
</dbReference>
<evidence type="ECO:0000259" key="5">
    <source>
        <dbReference type="Pfam" id="PF06925"/>
    </source>
</evidence>
<keyword evidence="3 6" id="KW-0808">Transferase</keyword>
<keyword evidence="2" id="KW-0328">Glycosyltransferase</keyword>
<dbReference type="AlphaFoldDB" id="A0A1H0ETK2"/>
<feature type="domain" description="Diacylglycerol glucosyltransferase N-terminal" evidence="5">
    <location>
        <begin position="17"/>
        <end position="183"/>
    </location>
</feature>
<dbReference type="OrthoDB" id="9815663at2"/>
<evidence type="ECO:0000256" key="3">
    <source>
        <dbReference type="ARBA" id="ARBA00022679"/>
    </source>
</evidence>
<dbReference type="Pfam" id="PF00534">
    <property type="entry name" value="Glycos_transf_1"/>
    <property type="match status" value="1"/>
</dbReference>
<dbReference type="GO" id="GO:0016758">
    <property type="term" value="F:hexosyltransferase activity"/>
    <property type="evidence" value="ECO:0007669"/>
    <property type="project" value="InterPro"/>
</dbReference>
<name>A0A1H0ETK2_9BACI</name>
<dbReference type="InterPro" id="IPR009695">
    <property type="entry name" value="Diacylglyc_glucosyltr_N"/>
</dbReference>
<reference evidence="6 7" key="1">
    <citation type="submission" date="2016-10" db="EMBL/GenBank/DDBJ databases">
        <authorList>
            <person name="de Groot N.N."/>
        </authorList>
    </citation>
    <scope>NUCLEOTIDE SEQUENCE [LARGE SCALE GENOMIC DNA]</scope>
    <source>
        <strain evidence="6 7">CGMCC 1.3442</strain>
    </source>
</reference>
<dbReference type="RefSeq" id="WP_093857622.1">
    <property type="nucleotide sequence ID" value="NZ_BJVZ01000007.1"/>
</dbReference>
<protein>
    <submittedName>
        <fullName evidence="6">UDP-N-acetylglucosamine:LPS N-acetylglucosamine transferase</fullName>
    </submittedName>
</protein>
<dbReference type="SUPFAM" id="SSF53756">
    <property type="entry name" value="UDP-Glycosyltransferase/glycogen phosphorylase"/>
    <property type="match status" value="1"/>
</dbReference>
<dbReference type="STRING" id="237069.SAMN05216498_0056"/>
<organism evidence="6 7">
    <name type="scientific">Tenuibacillus multivorans</name>
    <dbReference type="NCBI Taxonomy" id="237069"/>
    <lineage>
        <taxon>Bacteria</taxon>
        <taxon>Bacillati</taxon>
        <taxon>Bacillota</taxon>
        <taxon>Bacilli</taxon>
        <taxon>Bacillales</taxon>
        <taxon>Bacillaceae</taxon>
        <taxon>Tenuibacillus</taxon>
    </lineage>
</organism>
<dbReference type="Proteomes" id="UP000199334">
    <property type="component" value="Unassembled WGS sequence"/>
</dbReference>
<evidence type="ECO:0000259" key="4">
    <source>
        <dbReference type="Pfam" id="PF00534"/>
    </source>
</evidence>
<evidence type="ECO:0000256" key="2">
    <source>
        <dbReference type="ARBA" id="ARBA00022676"/>
    </source>
</evidence>
<dbReference type="PANTHER" id="PTHR43025">
    <property type="entry name" value="MONOGALACTOSYLDIACYLGLYCEROL SYNTHASE"/>
    <property type="match status" value="1"/>
</dbReference>
<dbReference type="Pfam" id="PF06925">
    <property type="entry name" value="MGDG_synth"/>
    <property type="match status" value="1"/>
</dbReference>
<dbReference type="Gene3D" id="3.40.50.2000">
    <property type="entry name" value="Glycogen Phosphorylase B"/>
    <property type="match status" value="1"/>
</dbReference>
<dbReference type="GO" id="GO:0016020">
    <property type="term" value="C:membrane"/>
    <property type="evidence" value="ECO:0007669"/>
    <property type="project" value="GOC"/>
</dbReference>
<sequence>MKKILLLPLLDSLPSGHHQVANTISEYVYNRSNDIKCKKIDIMSRWNPAFESMLTKTYLWWIQKNPKSYARAYRKFVYQPDNQRTYKHYEWMFQRKMKDILDDENPDLIVCTHAFPSYLVNRLKRLGECQIPTLNVYTDFFINDVWGEDMVDYHFVSNVGMKYSLKNNHHIPNKNIFVTGIPVDESIKQATLNQRSNDKLNIIVSGGSAGLGSIMECIRHTNPYKQVNYYILCGNNERLYKDIRNMKAEHIHPLPYISSRQKINELYSLADAIITKPGGVTVSEAVKKRVPIFVHSVLPGQEEINLAHLLEQGLVFTIDKEAPITEQILEVLNSKEKMDKYKRSQKLYLDTLDFQDPDDIYHFIISILGSREKKLS</sequence>
<proteinExistence type="inferred from homology"/>
<keyword evidence="7" id="KW-1185">Reference proteome</keyword>
<dbReference type="PANTHER" id="PTHR43025:SF3">
    <property type="entry name" value="MONOGALACTOSYLDIACYLGLYCEROL SYNTHASE 1, CHLOROPLASTIC"/>
    <property type="match status" value="1"/>
</dbReference>